<dbReference type="GO" id="GO:0005829">
    <property type="term" value="C:cytosol"/>
    <property type="evidence" value="ECO:0007669"/>
    <property type="project" value="TreeGrafter"/>
</dbReference>
<keyword evidence="3" id="KW-0812">Transmembrane</keyword>
<dbReference type="InterPro" id="IPR015260">
    <property type="entry name" value="Syntaxin-6/10/61_N"/>
</dbReference>
<dbReference type="AlphaFoldDB" id="A0AA35VGJ0"/>
<dbReference type="GO" id="GO:0016558">
    <property type="term" value="P:protein import into peroxisome matrix"/>
    <property type="evidence" value="ECO:0007669"/>
    <property type="project" value="TreeGrafter"/>
</dbReference>
<keyword evidence="6" id="KW-0333">Golgi apparatus</keyword>
<dbReference type="PANTHER" id="PTHR23077">
    <property type="entry name" value="AAA-FAMILY ATPASE"/>
    <property type="match status" value="1"/>
</dbReference>
<dbReference type="GO" id="GO:0016887">
    <property type="term" value="F:ATP hydrolysis activity"/>
    <property type="evidence" value="ECO:0007669"/>
    <property type="project" value="InterPro"/>
</dbReference>
<proteinExistence type="inferred from homology"/>
<evidence type="ECO:0000256" key="6">
    <source>
        <dbReference type="ARBA" id="ARBA00023034"/>
    </source>
</evidence>
<protein>
    <recommendedName>
        <fullName evidence="13">ATPase AAA-type core domain-containing protein</fullName>
    </recommendedName>
</protein>
<dbReference type="SUPFAM" id="SSF52540">
    <property type="entry name" value="P-loop containing nucleoside triphosphate hydrolases"/>
    <property type="match status" value="2"/>
</dbReference>
<evidence type="ECO:0000256" key="2">
    <source>
        <dbReference type="ARBA" id="ARBA00022448"/>
    </source>
</evidence>
<keyword evidence="7" id="KW-0472">Membrane</keyword>
<organism evidence="11 12">
    <name type="scientific">Lactuca saligna</name>
    <name type="common">Willowleaf lettuce</name>
    <dbReference type="NCBI Taxonomy" id="75948"/>
    <lineage>
        <taxon>Eukaryota</taxon>
        <taxon>Viridiplantae</taxon>
        <taxon>Streptophyta</taxon>
        <taxon>Embryophyta</taxon>
        <taxon>Tracheophyta</taxon>
        <taxon>Spermatophyta</taxon>
        <taxon>Magnoliopsida</taxon>
        <taxon>eudicotyledons</taxon>
        <taxon>Gunneridae</taxon>
        <taxon>Pentapetalae</taxon>
        <taxon>asterids</taxon>
        <taxon>campanulids</taxon>
        <taxon>Asterales</taxon>
        <taxon>Asteraceae</taxon>
        <taxon>Cichorioideae</taxon>
        <taxon>Cichorieae</taxon>
        <taxon>Lactucinae</taxon>
        <taxon>Lactuca</taxon>
    </lineage>
</organism>
<dbReference type="InterPro" id="IPR003959">
    <property type="entry name" value="ATPase_AAA_core"/>
</dbReference>
<gene>
    <name evidence="11" type="ORF">LSALG_LOCUS3243</name>
</gene>
<feature type="domain" description="Syntaxin 6/10/61 N-terminal" evidence="10">
    <location>
        <begin position="351"/>
        <end position="423"/>
    </location>
</feature>
<evidence type="ECO:0000256" key="1">
    <source>
        <dbReference type="ARBA" id="ARBA00009063"/>
    </source>
</evidence>
<evidence type="ECO:0000256" key="4">
    <source>
        <dbReference type="ARBA" id="ARBA00022927"/>
    </source>
</evidence>
<reference evidence="11" key="1">
    <citation type="submission" date="2023-04" db="EMBL/GenBank/DDBJ databases">
        <authorList>
            <person name="Vijverberg K."/>
            <person name="Xiong W."/>
            <person name="Schranz E."/>
        </authorList>
    </citation>
    <scope>NUCLEOTIDE SEQUENCE</scope>
</reference>
<evidence type="ECO:0000256" key="5">
    <source>
        <dbReference type="ARBA" id="ARBA00022989"/>
    </source>
</evidence>
<evidence type="ECO:0000256" key="8">
    <source>
        <dbReference type="ARBA" id="ARBA00037801"/>
    </source>
</evidence>
<keyword evidence="2" id="KW-0813">Transport</keyword>
<comment type="similarity">
    <text evidence="1">Belongs to the syntaxin family.</text>
</comment>
<evidence type="ECO:0000256" key="3">
    <source>
        <dbReference type="ARBA" id="ARBA00022692"/>
    </source>
</evidence>
<keyword evidence="5" id="KW-1133">Transmembrane helix</keyword>
<evidence type="ECO:0000313" key="11">
    <source>
        <dbReference type="EMBL" id="CAI9262507.1"/>
    </source>
</evidence>
<dbReference type="InterPro" id="IPR010989">
    <property type="entry name" value="SNARE"/>
</dbReference>
<dbReference type="Pfam" id="PF00004">
    <property type="entry name" value="AAA"/>
    <property type="match status" value="1"/>
</dbReference>
<dbReference type="GO" id="GO:0048193">
    <property type="term" value="P:Golgi vesicle transport"/>
    <property type="evidence" value="ECO:0007669"/>
    <property type="project" value="InterPro"/>
</dbReference>
<dbReference type="Gene3D" id="3.40.50.300">
    <property type="entry name" value="P-loop containing nucleotide triphosphate hydrolases"/>
    <property type="match status" value="2"/>
</dbReference>
<evidence type="ECO:0000313" key="12">
    <source>
        <dbReference type="Proteomes" id="UP001177003"/>
    </source>
</evidence>
<dbReference type="GO" id="GO:0005778">
    <property type="term" value="C:peroxisomal membrane"/>
    <property type="evidence" value="ECO:0007669"/>
    <property type="project" value="TreeGrafter"/>
</dbReference>
<dbReference type="InterPro" id="IPR027417">
    <property type="entry name" value="P-loop_NTPase"/>
</dbReference>
<keyword evidence="12" id="KW-1185">Reference proteome</keyword>
<evidence type="ECO:0000259" key="9">
    <source>
        <dbReference type="Pfam" id="PF00004"/>
    </source>
</evidence>
<sequence length="483" mass="54809">MRSESRFCIQRFVKVYLSSKRRDSRFHTVKILASIITPTLCPSALSSKFRFAVLLFGLPRCGKRTFVKHVASQLGLHVVEYSCHDLLASSERKGSSMLAQAFRTTRRYAPTILLLHHFDAFSNLSSNDGSQNDQVGMNSEVASVIREFTKTFRQDDDYEDEEEEAEHMNTIKTHPVLLVAAADNSEGLPPTIRRCFSYEMKMEGFTEDQRVEMLSQSLHLVPELVPDTCTEDVVKDMVGQTSGFMPRDIRALVADGSSSLIPINGSTFEKLGDNKEFMVKALERSKKRNASTLGTPKVPNVKWEDVGGLEDVKKSILDIVQLPLLHKDLVSSGLRKRSGVLLYGPPDTRKGSFHEWERDSGEQYRLTKELLYNCESIEWQVDELEKTIFVAARDPSLYGIKQVELEKRRKWTTTAPIQVGNIKKVVTVTRSSSNFGGMHQELMRMPKSHQQQDKDRTRTGSYAVVDNDDFISLESDTRMLLIR</sequence>
<dbReference type="InterPro" id="IPR050168">
    <property type="entry name" value="AAA_ATPase_domain"/>
</dbReference>
<comment type="subcellular location">
    <subcellularLocation>
        <location evidence="8">Golgi apparatus</location>
        <location evidence="8">trans-Golgi network membrane</location>
        <topology evidence="8">Single-pass type IV membrane protein</topology>
    </subcellularLocation>
</comment>
<name>A0AA35VGJ0_LACSI</name>
<dbReference type="GO" id="GO:0005524">
    <property type="term" value="F:ATP binding"/>
    <property type="evidence" value="ECO:0007669"/>
    <property type="project" value="InterPro"/>
</dbReference>
<accession>A0AA35VGJ0</accession>
<evidence type="ECO:0000256" key="7">
    <source>
        <dbReference type="ARBA" id="ARBA00023136"/>
    </source>
</evidence>
<dbReference type="PANTHER" id="PTHR23077:SF9">
    <property type="entry name" value="PEROXISOMAL ATPASE PEX6"/>
    <property type="match status" value="1"/>
</dbReference>
<evidence type="ECO:0000259" key="10">
    <source>
        <dbReference type="Pfam" id="PF09177"/>
    </source>
</evidence>
<dbReference type="SUPFAM" id="SSF47661">
    <property type="entry name" value="t-snare proteins"/>
    <property type="match status" value="1"/>
</dbReference>
<feature type="domain" description="ATPase AAA-type core" evidence="9">
    <location>
        <begin position="53"/>
        <end position="199"/>
    </location>
</feature>
<keyword evidence="4" id="KW-0653">Protein transport</keyword>
<dbReference type="Proteomes" id="UP001177003">
    <property type="component" value="Chromosome 0"/>
</dbReference>
<dbReference type="GO" id="GO:0005794">
    <property type="term" value="C:Golgi apparatus"/>
    <property type="evidence" value="ECO:0007669"/>
    <property type="project" value="UniProtKB-SubCell"/>
</dbReference>
<evidence type="ECO:0008006" key="13">
    <source>
        <dbReference type="Google" id="ProtNLM"/>
    </source>
</evidence>
<dbReference type="Pfam" id="PF09177">
    <property type="entry name" value="STX6_10_61_N"/>
    <property type="match status" value="1"/>
</dbReference>
<dbReference type="FunFam" id="1.20.58.90:FF:000004">
    <property type="entry name" value="Syntaxin 10"/>
    <property type="match status" value="1"/>
</dbReference>
<dbReference type="Gene3D" id="1.20.58.90">
    <property type="match status" value="1"/>
</dbReference>
<dbReference type="EMBL" id="OX465086">
    <property type="protein sequence ID" value="CAI9262507.1"/>
    <property type="molecule type" value="Genomic_DNA"/>
</dbReference>